<dbReference type="InterPro" id="IPR036868">
    <property type="entry name" value="TusA-like_sf"/>
</dbReference>
<dbReference type="PANTHER" id="PTHR33279">
    <property type="entry name" value="SULFUR CARRIER PROTEIN YEDF-RELATED"/>
    <property type="match status" value="1"/>
</dbReference>
<evidence type="ECO:0000256" key="1">
    <source>
        <dbReference type="ARBA" id="ARBA00008984"/>
    </source>
</evidence>
<protein>
    <submittedName>
        <fullName evidence="3">Preprotein translocase subunit TatB</fullName>
    </submittedName>
</protein>
<evidence type="ECO:0000313" key="4">
    <source>
        <dbReference type="Proteomes" id="UP000028547"/>
    </source>
</evidence>
<dbReference type="PANTHER" id="PTHR33279:SF19">
    <property type="entry name" value="SSL1707 PROTEIN"/>
    <property type="match status" value="1"/>
</dbReference>
<name>A0A084SUX2_9BACT</name>
<dbReference type="EMBL" id="JPMI01000101">
    <property type="protein sequence ID" value="KFA92257.1"/>
    <property type="molecule type" value="Genomic_DNA"/>
</dbReference>
<reference evidence="3 4" key="1">
    <citation type="submission" date="2014-07" db="EMBL/GenBank/DDBJ databases">
        <title>Draft Genome Sequence of Gephyronic Acid Producer, Cystobacter violaceus Strain Cb vi76.</title>
        <authorList>
            <person name="Stevens D.C."/>
            <person name="Young J."/>
            <person name="Carmichael R."/>
            <person name="Tan J."/>
            <person name="Taylor R.E."/>
        </authorList>
    </citation>
    <scope>NUCLEOTIDE SEQUENCE [LARGE SCALE GENOMIC DNA]</scope>
    <source>
        <strain evidence="3 4">Cb vi76</strain>
    </source>
</reference>
<dbReference type="CDD" id="cd00291">
    <property type="entry name" value="SirA_YedF_YeeD"/>
    <property type="match status" value="1"/>
</dbReference>
<dbReference type="Gene3D" id="3.30.110.40">
    <property type="entry name" value="TusA-like domain"/>
    <property type="match status" value="1"/>
</dbReference>
<comment type="similarity">
    <text evidence="1">Belongs to the sulfur carrier protein TusA family.</text>
</comment>
<comment type="caution">
    <text evidence="3">The sequence shown here is derived from an EMBL/GenBank/DDBJ whole genome shotgun (WGS) entry which is preliminary data.</text>
</comment>
<gene>
    <name evidence="3" type="ORF">Q664_16410</name>
</gene>
<dbReference type="RefSeq" id="WP_043395479.1">
    <property type="nucleotide sequence ID" value="NZ_JPMI01000101.1"/>
</dbReference>
<sequence length="80" mass="8983">MHEVTRTLDITREVCPMTYVRTKLALEALDDGAVLEVVLRGDEPLKNVPRNAREEGHEVLVLEPRGDGTHRLLLRKQGGV</sequence>
<dbReference type="SUPFAM" id="SSF64307">
    <property type="entry name" value="SirA-like"/>
    <property type="match status" value="1"/>
</dbReference>
<dbReference type="InterPro" id="IPR001455">
    <property type="entry name" value="TusA-like"/>
</dbReference>
<evidence type="ECO:0000313" key="3">
    <source>
        <dbReference type="EMBL" id="KFA92257.1"/>
    </source>
</evidence>
<dbReference type="Pfam" id="PF01206">
    <property type="entry name" value="TusA"/>
    <property type="match status" value="1"/>
</dbReference>
<dbReference type="AlphaFoldDB" id="A0A084SUX2"/>
<evidence type="ECO:0000259" key="2">
    <source>
        <dbReference type="Pfam" id="PF01206"/>
    </source>
</evidence>
<feature type="domain" description="UPF0033" evidence="2">
    <location>
        <begin position="6"/>
        <end position="76"/>
    </location>
</feature>
<accession>A0A084SUX2</accession>
<organism evidence="3 4">
    <name type="scientific">Archangium violaceum Cb vi76</name>
    <dbReference type="NCBI Taxonomy" id="1406225"/>
    <lineage>
        <taxon>Bacteria</taxon>
        <taxon>Pseudomonadati</taxon>
        <taxon>Myxococcota</taxon>
        <taxon>Myxococcia</taxon>
        <taxon>Myxococcales</taxon>
        <taxon>Cystobacterineae</taxon>
        <taxon>Archangiaceae</taxon>
        <taxon>Archangium</taxon>
    </lineage>
</organism>
<proteinExistence type="inferred from homology"/>
<dbReference type="Proteomes" id="UP000028547">
    <property type="component" value="Unassembled WGS sequence"/>
</dbReference>